<dbReference type="EMBL" id="JTHP01000013">
    <property type="protein sequence ID" value="KJD45946.1"/>
    <property type="molecule type" value="Genomic_DNA"/>
</dbReference>
<organism evidence="3 4">
    <name type="scientific">Paenibacillus terrae</name>
    <dbReference type="NCBI Taxonomy" id="159743"/>
    <lineage>
        <taxon>Bacteria</taxon>
        <taxon>Bacillati</taxon>
        <taxon>Bacillota</taxon>
        <taxon>Bacilli</taxon>
        <taxon>Bacillales</taxon>
        <taxon>Paenibacillaceae</taxon>
        <taxon>Paenibacillus</taxon>
    </lineage>
</organism>
<dbReference type="Pfam" id="PF15978">
    <property type="entry name" value="TnsD"/>
    <property type="match status" value="1"/>
</dbReference>
<keyword evidence="4" id="KW-1185">Reference proteome</keyword>
<feature type="domain" description="Transposon Tn7 transposition protein TnsD C-terminal" evidence="2">
    <location>
        <begin position="170"/>
        <end position="287"/>
    </location>
</feature>
<proteinExistence type="predicted"/>
<feature type="domain" description="TniQ" evidence="1">
    <location>
        <begin position="21"/>
        <end position="127"/>
    </location>
</feature>
<reference evidence="3 4" key="1">
    <citation type="submission" date="2014-11" db="EMBL/GenBank/DDBJ databases">
        <title>Draft Genome Sequences of Paenibacillus polymyxa NRRL B-30509 and Paenibacillus terrae NRRL B-30644, Strains from a Poultry Environment that Produce Tridecaptin A and Paenicidins.</title>
        <authorList>
            <person name="van Belkum M.J."/>
            <person name="Lohans C.T."/>
            <person name="Vederas J.C."/>
        </authorList>
    </citation>
    <scope>NUCLEOTIDE SEQUENCE [LARGE SCALE GENOMIC DNA]</scope>
    <source>
        <strain evidence="3 4">NRRL B-30644</strain>
    </source>
</reference>
<evidence type="ECO:0000259" key="2">
    <source>
        <dbReference type="Pfam" id="PF15978"/>
    </source>
</evidence>
<dbReference type="OrthoDB" id="470139at2"/>
<dbReference type="Proteomes" id="UP000032534">
    <property type="component" value="Unassembled WGS sequence"/>
</dbReference>
<dbReference type="PATRIC" id="fig|159743.3.peg.2003"/>
<dbReference type="AlphaFoldDB" id="A0A0D7X3J3"/>
<dbReference type="InterPro" id="IPR032750">
    <property type="entry name" value="TnsD_C"/>
</dbReference>
<evidence type="ECO:0000259" key="1">
    <source>
        <dbReference type="Pfam" id="PF06527"/>
    </source>
</evidence>
<dbReference type="InterPro" id="IPR009492">
    <property type="entry name" value="TniQ"/>
</dbReference>
<evidence type="ECO:0000313" key="3">
    <source>
        <dbReference type="EMBL" id="KJD45946.1"/>
    </source>
</evidence>
<name>A0A0D7X3J3_9BACL</name>
<evidence type="ECO:0000313" key="4">
    <source>
        <dbReference type="Proteomes" id="UP000032534"/>
    </source>
</evidence>
<gene>
    <name evidence="3" type="ORF">QD47_09075</name>
</gene>
<sequence>MNELFSDASVCAAPMFTSNLEKLWDNLDKSKYYDPDILIAKHTILPYYAPFLPSERFETLKKTLRVGNGSSVYMKLGKAASSLKSPQYLRYCPDCYEEEQGSLGVAYWHRTHQIEGVQVCHVHYCELMDSSIPIAQRKNKHAFYLLEKDAVNAEVLRNESIQNLDVPIFISKQTSYLLNHDLMPIGLEQLHSFYKNELLKRDLVTALGDVRINELKTQFNAYYGRGLLQSMNSYIDSEENHSWLHKLCRTPRVTCHPLRHILLLHFLGKEIIDIYGNHNSTSHPFLAQGLGCV</sequence>
<dbReference type="Pfam" id="PF06527">
    <property type="entry name" value="TniQ"/>
    <property type="match status" value="1"/>
</dbReference>
<protein>
    <submittedName>
        <fullName evidence="3">Uncharacterized protein</fullName>
    </submittedName>
</protein>
<accession>A0A0D7X3J3</accession>
<comment type="caution">
    <text evidence="3">The sequence shown here is derived from an EMBL/GenBank/DDBJ whole genome shotgun (WGS) entry which is preliminary data.</text>
</comment>